<feature type="signal peptide" evidence="1">
    <location>
        <begin position="1"/>
        <end position="34"/>
    </location>
</feature>
<dbReference type="Proteomes" id="UP000318733">
    <property type="component" value="Unassembled WGS sequence"/>
</dbReference>
<dbReference type="EMBL" id="VLPK01000001">
    <property type="protein sequence ID" value="TSJ44106.1"/>
    <property type="molecule type" value="Genomic_DNA"/>
</dbReference>
<evidence type="ECO:0000313" key="3">
    <source>
        <dbReference type="Proteomes" id="UP000318733"/>
    </source>
</evidence>
<keyword evidence="3" id="KW-1185">Reference proteome</keyword>
<keyword evidence="1" id="KW-0732">Signal</keyword>
<accession>A0A556MVZ2</accession>
<comment type="caution">
    <text evidence="2">The sequence shown here is derived from an EMBL/GenBank/DDBJ whole genome shotgun (WGS) entry which is preliminary data.</text>
</comment>
<dbReference type="AlphaFoldDB" id="A0A556MVZ2"/>
<feature type="chain" id="PRO_5022154254" description="DUF3471 domain-containing protein" evidence="1">
    <location>
        <begin position="35"/>
        <end position="143"/>
    </location>
</feature>
<evidence type="ECO:0000313" key="2">
    <source>
        <dbReference type="EMBL" id="TSJ44106.1"/>
    </source>
</evidence>
<reference evidence="2 3" key="1">
    <citation type="submission" date="2019-07" db="EMBL/GenBank/DDBJ databases">
        <authorList>
            <person name="Huq M.A."/>
        </authorList>
    </citation>
    <scope>NUCLEOTIDE SEQUENCE [LARGE SCALE GENOMIC DNA]</scope>
    <source>
        <strain evidence="2 3">MAH-19</strain>
    </source>
</reference>
<protein>
    <recommendedName>
        <fullName evidence="4">DUF3471 domain-containing protein</fullName>
    </recommendedName>
</protein>
<organism evidence="2 3">
    <name type="scientific">Mucilaginibacter corticis</name>
    <dbReference type="NCBI Taxonomy" id="2597670"/>
    <lineage>
        <taxon>Bacteria</taxon>
        <taxon>Pseudomonadati</taxon>
        <taxon>Bacteroidota</taxon>
        <taxon>Sphingobacteriia</taxon>
        <taxon>Sphingobacteriales</taxon>
        <taxon>Sphingobacteriaceae</taxon>
        <taxon>Mucilaginibacter</taxon>
    </lineage>
</organism>
<dbReference type="RefSeq" id="WP_144247670.1">
    <property type="nucleotide sequence ID" value="NZ_VLPK01000001.1"/>
</dbReference>
<proteinExistence type="predicted"/>
<sequence>MKNPNQIPGKRPLSHVIILSLVMGFCLNINLANAQQSNSKAGNVIDQKAIKLTAAQLAMFAGKYKTMDDNGRDVYVTIISVKGGIILKQLQGRGESISFYPTDLYEFHTNHFGKAYWIRFGGKSKYKADSFVTIDNDIWVRVK</sequence>
<name>A0A556MVZ2_9SPHI</name>
<gene>
    <name evidence="2" type="ORF">FO440_08005</name>
</gene>
<evidence type="ECO:0008006" key="4">
    <source>
        <dbReference type="Google" id="ProtNLM"/>
    </source>
</evidence>
<evidence type="ECO:0000256" key="1">
    <source>
        <dbReference type="SAM" id="SignalP"/>
    </source>
</evidence>